<dbReference type="InterPro" id="IPR015915">
    <property type="entry name" value="Kelch-typ_b-propeller"/>
</dbReference>
<dbReference type="SUPFAM" id="SSF81383">
    <property type="entry name" value="F-box domain"/>
    <property type="match status" value="1"/>
</dbReference>
<dbReference type="Gene3D" id="1.20.1280.50">
    <property type="match status" value="1"/>
</dbReference>
<dbReference type="Gene3D" id="2.120.10.80">
    <property type="entry name" value="Kelch-type beta propeller"/>
    <property type="match status" value="1"/>
</dbReference>
<evidence type="ECO:0000259" key="1">
    <source>
        <dbReference type="PROSITE" id="PS50181"/>
    </source>
</evidence>
<dbReference type="AlphaFoldDB" id="A0AAD4NYB0"/>
<dbReference type="PROSITE" id="PS50181">
    <property type="entry name" value="FBOX"/>
    <property type="match status" value="1"/>
</dbReference>
<dbReference type="InterPro" id="IPR036047">
    <property type="entry name" value="F-box-like_dom_sf"/>
</dbReference>
<dbReference type="InterPro" id="IPR017451">
    <property type="entry name" value="F-box-assoc_interact_dom"/>
</dbReference>
<dbReference type="Pfam" id="PF12937">
    <property type="entry name" value="F-box-like"/>
    <property type="match status" value="1"/>
</dbReference>
<dbReference type="EMBL" id="SDAM02029545">
    <property type="protein sequence ID" value="KAH6756655.1"/>
    <property type="molecule type" value="Genomic_DNA"/>
</dbReference>
<keyword evidence="3" id="KW-1185">Reference proteome</keyword>
<dbReference type="CDD" id="cd09917">
    <property type="entry name" value="F-box_SF"/>
    <property type="match status" value="1"/>
</dbReference>
<evidence type="ECO:0000313" key="2">
    <source>
        <dbReference type="EMBL" id="KAH6756655.1"/>
    </source>
</evidence>
<dbReference type="Pfam" id="PF08268">
    <property type="entry name" value="FBA_3"/>
    <property type="match status" value="1"/>
</dbReference>
<protein>
    <recommendedName>
        <fullName evidence="1">F-box domain-containing protein</fullName>
    </recommendedName>
</protein>
<name>A0AAD4NYB0_PERFH</name>
<accession>A0AAD4NYB0</accession>
<evidence type="ECO:0000313" key="3">
    <source>
        <dbReference type="Proteomes" id="UP001190926"/>
    </source>
</evidence>
<sequence>MWSNLPFDLLANIFSYLSPDSLARARAACRTWHATAEQGVCRRIRHPPWFVALPTRSWGLLSCYAHNPIQDNWHALNLDSTTTPIKPIATIGGLILLKVVAAATSLHLAICNPFTNQFRALPALRVARTNPAVGLVLGGDDQNRTGFKIYVAGGMSEAASGGGAAYQPTVEMYDSFGGEWRVIGAMPVEFAVRLTVWTPNESVYLNGMLYWMTSARAYSVMGFSISSNMWRELSVPMADRLEFAALVPRKGRLAVVGGTCGGGGCVWELGGDDSWVVVGEVPFELGIGLLGEKMNWGCVKCVGIDGAICLYRDLGSGILLWREERNNRTNNNNKWEWLWIHGCSSVHTFPIKGMLLQPNLARSTF</sequence>
<organism evidence="2 3">
    <name type="scientific">Perilla frutescens var. hirtella</name>
    <name type="common">Perilla citriodora</name>
    <name type="synonym">Perilla setoyensis</name>
    <dbReference type="NCBI Taxonomy" id="608512"/>
    <lineage>
        <taxon>Eukaryota</taxon>
        <taxon>Viridiplantae</taxon>
        <taxon>Streptophyta</taxon>
        <taxon>Embryophyta</taxon>
        <taxon>Tracheophyta</taxon>
        <taxon>Spermatophyta</taxon>
        <taxon>Magnoliopsida</taxon>
        <taxon>eudicotyledons</taxon>
        <taxon>Gunneridae</taxon>
        <taxon>Pentapetalae</taxon>
        <taxon>asterids</taxon>
        <taxon>lamiids</taxon>
        <taxon>Lamiales</taxon>
        <taxon>Lamiaceae</taxon>
        <taxon>Nepetoideae</taxon>
        <taxon>Elsholtzieae</taxon>
        <taxon>Perilla</taxon>
    </lineage>
</organism>
<dbReference type="InterPro" id="IPR013187">
    <property type="entry name" value="F-box-assoc_dom_typ3"/>
</dbReference>
<gene>
    <name evidence="2" type="ORF">C2S53_001776</name>
</gene>
<dbReference type="SUPFAM" id="SSF117281">
    <property type="entry name" value="Kelch motif"/>
    <property type="match status" value="1"/>
</dbReference>
<comment type="caution">
    <text evidence="2">The sequence shown here is derived from an EMBL/GenBank/DDBJ whole genome shotgun (WGS) entry which is preliminary data.</text>
</comment>
<proteinExistence type="predicted"/>
<dbReference type="PANTHER" id="PTHR31672:SF2">
    <property type="entry name" value="F-BOX DOMAIN-CONTAINING PROTEIN"/>
    <property type="match status" value="1"/>
</dbReference>
<dbReference type="InterPro" id="IPR001810">
    <property type="entry name" value="F-box_dom"/>
</dbReference>
<dbReference type="PANTHER" id="PTHR31672">
    <property type="entry name" value="BNACNNG10540D PROTEIN"/>
    <property type="match status" value="1"/>
</dbReference>
<dbReference type="SMART" id="SM00256">
    <property type="entry name" value="FBOX"/>
    <property type="match status" value="1"/>
</dbReference>
<dbReference type="NCBIfam" id="TIGR01640">
    <property type="entry name" value="F_box_assoc_1"/>
    <property type="match status" value="1"/>
</dbReference>
<dbReference type="Proteomes" id="UP001190926">
    <property type="component" value="Unassembled WGS sequence"/>
</dbReference>
<feature type="domain" description="F-box" evidence="1">
    <location>
        <begin position="1"/>
        <end position="38"/>
    </location>
</feature>
<reference evidence="2 3" key="1">
    <citation type="journal article" date="2021" name="Nat. Commun.">
        <title>Incipient diploidization of the medicinal plant Perilla within 10,000 years.</title>
        <authorList>
            <person name="Zhang Y."/>
            <person name="Shen Q."/>
            <person name="Leng L."/>
            <person name="Zhang D."/>
            <person name="Chen S."/>
            <person name="Shi Y."/>
            <person name="Ning Z."/>
            <person name="Chen S."/>
        </authorList>
    </citation>
    <scope>NUCLEOTIDE SEQUENCE [LARGE SCALE GENOMIC DNA]</scope>
    <source>
        <strain evidence="3">cv. PC099</strain>
    </source>
</reference>
<dbReference type="InterPro" id="IPR050796">
    <property type="entry name" value="SCF_F-box_component"/>
</dbReference>